<evidence type="ECO:0000313" key="4">
    <source>
        <dbReference type="Proteomes" id="UP000012073"/>
    </source>
</evidence>
<dbReference type="EMBL" id="HG001531">
    <property type="protein sequence ID" value="CDF32666.1"/>
    <property type="molecule type" value="Genomic_DNA"/>
</dbReference>
<dbReference type="GeneID" id="17320146"/>
<reference evidence="4" key="1">
    <citation type="journal article" date="2013" name="Proc. Natl. Acad. Sci. U.S.A.">
        <title>Genome structure and metabolic features in the red seaweed Chondrus crispus shed light on evolution of the Archaeplastida.</title>
        <authorList>
            <person name="Collen J."/>
            <person name="Porcel B."/>
            <person name="Carre W."/>
            <person name="Ball S.G."/>
            <person name="Chaparro C."/>
            <person name="Tonon T."/>
            <person name="Barbeyron T."/>
            <person name="Michel G."/>
            <person name="Noel B."/>
            <person name="Valentin K."/>
            <person name="Elias M."/>
            <person name="Artiguenave F."/>
            <person name="Arun A."/>
            <person name="Aury J.M."/>
            <person name="Barbosa-Neto J.F."/>
            <person name="Bothwell J.H."/>
            <person name="Bouget F.Y."/>
            <person name="Brillet L."/>
            <person name="Cabello-Hurtado F."/>
            <person name="Capella-Gutierrez S."/>
            <person name="Charrier B."/>
            <person name="Cladiere L."/>
            <person name="Cock J.M."/>
            <person name="Coelho S.M."/>
            <person name="Colleoni C."/>
            <person name="Czjzek M."/>
            <person name="Da Silva C."/>
            <person name="Delage L."/>
            <person name="Denoeud F."/>
            <person name="Deschamps P."/>
            <person name="Dittami S.M."/>
            <person name="Gabaldon T."/>
            <person name="Gachon C.M."/>
            <person name="Groisillier A."/>
            <person name="Herve C."/>
            <person name="Jabbari K."/>
            <person name="Katinka M."/>
            <person name="Kloareg B."/>
            <person name="Kowalczyk N."/>
            <person name="Labadie K."/>
            <person name="Leblanc C."/>
            <person name="Lopez P.J."/>
            <person name="McLachlan D.H."/>
            <person name="Meslet-Cladiere L."/>
            <person name="Moustafa A."/>
            <person name="Nehr Z."/>
            <person name="Nyvall Collen P."/>
            <person name="Panaud O."/>
            <person name="Partensky F."/>
            <person name="Poulain J."/>
            <person name="Rensing S.A."/>
            <person name="Rousvoal S."/>
            <person name="Samson G."/>
            <person name="Symeonidi A."/>
            <person name="Weissenbach J."/>
            <person name="Zambounis A."/>
            <person name="Wincker P."/>
            <person name="Boyen C."/>
        </authorList>
    </citation>
    <scope>NUCLEOTIDE SEQUENCE [LARGE SCALE GENOMIC DNA]</scope>
    <source>
        <strain evidence="4">cv. Stackhouse</strain>
    </source>
</reference>
<dbReference type="PhylomeDB" id="R7Q5L5"/>
<dbReference type="OMA" id="FAHIRVC"/>
<dbReference type="GO" id="GO:0016829">
    <property type="term" value="F:lyase activity"/>
    <property type="evidence" value="ECO:0007669"/>
    <property type="project" value="UniProtKB-KW"/>
</dbReference>
<dbReference type="PANTHER" id="PTHR35137">
    <property type="entry name" value="CHROMOPHORE LYASE CRL, CHLOROPLASTIC"/>
    <property type="match status" value="1"/>
</dbReference>
<evidence type="ECO:0000313" key="3">
    <source>
        <dbReference type="EMBL" id="CDF32666.1"/>
    </source>
</evidence>
<gene>
    <name evidence="3" type="ORF">CHC_T00009330001</name>
</gene>
<keyword evidence="4" id="KW-1185">Reference proteome</keyword>
<proteinExistence type="inferred from homology"/>
<dbReference type="InterPro" id="IPR010404">
    <property type="entry name" value="CpcT/CpeT"/>
</dbReference>
<dbReference type="KEGG" id="ccp:CHC_T00009330001"/>
<name>R7Q5L5_CHOCR</name>
<protein>
    <submittedName>
        <fullName evidence="3">Phycocyanobilin:Cys-153 beta-phycocyanin lyase, CpcT</fullName>
    </submittedName>
</protein>
<evidence type="ECO:0000256" key="2">
    <source>
        <dbReference type="ARBA" id="ARBA00023239"/>
    </source>
</evidence>
<dbReference type="RefSeq" id="XP_005712437.1">
    <property type="nucleotide sequence ID" value="XM_005712380.1"/>
</dbReference>
<keyword evidence="2 3" id="KW-0456">Lyase</keyword>
<dbReference type="Pfam" id="PF06206">
    <property type="entry name" value="CpeT"/>
    <property type="match status" value="1"/>
</dbReference>
<dbReference type="OrthoDB" id="4755at2759"/>
<dbReference type="Gramene" id="CDF32666">
    <property type="protein sequence ID" value="CDF32666"/>
    <property type="gene ID" value="CHC_T00009330001"/>
</dbReference>
<dbReference type="AlphaFoldDB" id="R7Q5L5"/>
<dbReference type="Proteomes" id="UP000012073">
    <property type="component" value="Unassembled WGS sequence"/>
</dbReference>
<dbReference type="CDD" id="cd16338">
    <property type="entry name" value="CpcT"/>
    <property type="match status" value="1"/>
</dbReference>
<dbReference type="HAMAP" id="MF_01460">
    <property type="entry name" value="Chrphore_lyase_CpxT"/>
    <property type="match status" value="1"/>
</dbReference>
<evidence type="ECO:0000256" key="1">
    <source>
        <dbReference type="ARBA" id="ARBA00008206"/>
    </source>
</evidence>
<dbReference type="STRING" id="2769.R7Q5L5"/>
<accession>R7Q5L5</accession>
<sequence>MRTCAFLPAPVLLPTPTRPASTRWRCTATASPAAGTIATGANARRLARWLAADWDNKPQSYENPVFWAHIRVCFRPLPWSLLDSYTLYCESAYDFNLGAPYKSSVVQVVHNGAGHLELVSYKLKDPEEFWMAAHEPELLEPLTADQLLQMPEACNTVYEWSPAKNAYAAYSRPGKGCRICRGGKEKETYLDSKIMLTEAQYVAWDLGLDPETDERVWGTAAGPFVFSPLANLDYLVPEEPASVASSPP</sequence>
<comment type="similarity">
    <text evidence="1">Belongs to the CpcT/CpeT biliprotein lyase family.</text>
</comment>
<organism evidence="3 4">
    <name type="scientific">Chondrus crispus</name>
    <name type="common">Carrageen Irish moss</name>
    <name type="synonym">Polymorpha crispa</name>
    <dbReference type="NCBI Taxonomy" id="2769"/>
    <lineage>
        <taxon>Eukaryota</taxon>
        <taxon>Rhodophyta</taxon>
        <taxon>Florideophyceae</taxon>
        <taxon>Rhodymeniophycidae</taxon>
        <taxon>Gigartinales</taxon>
        <taxon>Gigartinaceae</taxon>
        <taxon>Chondrus</taxon>
    </lineage>
</organism>
<dbReference type="InterPro" id="IPR038672">
    <property type="entry name" value="CpcT/CpeT_sf"/>
</dbReference>
<dbReference type="PANTHER" id="PTHR35137:SF1">
    <property type="entry name" value="CHROMOPHORE LYASE CRL, CHLOROPLASTIC"/>
    <property type="match status" value="1"/>
</dbReference>
<dbReference type="Gene3D" id="2.40.128.590">
    <property type="entry name" value="CpcT/CpeT domain"/>
    <property type="match status" value="1"/>
</dbReference>